<keyword evidence="1 2" id="KW-0732">Signal</keyword>
<dbReference type="GO" id="GO:0080155">
    <property type="term" value="P:regulation of double fertilization forming a zygote and endosperm"/>
    <property type="evidence" value="ECO:0007669"/>
    <property type="project" value="TreeGrafter"/>
</dbReference>
<dbReference type="PANTHER" id="PTHR31181:SF60">
    <property type="entry name" value="PROLAMIN-LIKE DOMAIN-CONTAINING PROTEIN"/>
    <property type="match status" value="1"/>
</dbReference>
<feature type="domain" description="Prolamin-like" evidence="3">
    <location>
        <begin position="46"/>
        <end position="107"/>
    </location>
</feature>
<comment type="caution">
    <text evidence="4">The sequence shown here is derived from an EMBL/GenBank/DDBJ whole genome shotgun (WGS) entry which is preliminary data.</text>
</comment>
<reference evidence="4" key="1">
    <citation type="journal article" date="2023" name="Plant J.">
        <title>Genome sequences and population genomics provide insights into the demographic history, inbreeding, and mutation load of two 'living fossil' tree species of Dipteronia.</title>
        <authorList>
            <person name="Feng Y."/>
            <person name="Comes H.P."/>
            <person name="Chen J."/>
            <person name="Zhu S."/>
            <person name="Lu R."/>
            <person name="Zhang X."/>
            <person name="Li P."/>
            <person name="Qiu J."/>
            <person name="Olsen K.M."/>
            <person name="Qiu Y."/>
        </authorList>
    </citation>
    <scope>NUCLEOTIDE SEQUENCE</scope>
    <source>
        <strain evidence="4">KIB01</strain>
    </source>
</reference>
<dbReference type="Proteomes" id="UP001280121">
    <property type="component" value="Unassembled WGS sequence"/>
</dbReference>
<dbReference type="GO" id="GO:0031982">
    <property type="term" value="C:vesicle"/>
    <property type="evidence" value="ECO:0007669"/>
    <property type="project" value="TreeGrafter"/>
</dbReference>
<protein>
    <recommendedName>
        <fullName evidence="3">Prolamin-like domain-containing protein</fullName>
    </recommendedName>
</protein>
<feature type="signal peptide" evidence="2">
    <location>
        <begin position="1"/>
        <end position="26"/>
    </location>
</feature>
<sequence length="129" mass="13636">MSQAGVKFSIALILACVFIVIAPGLAAEPAALEFPPLFGNDPDVVKCLSTLQSVKGCVQEIITSFLSLQVKLIGPACCVAVNEVDDKCWPKLFPFDPFFPPLLKNYCTKVVSGGASPTPTPPTKVLNGN</sequence>
<evidence type="ECO:0000256" key="1">
    <source>
        <dbReference type="ARBA" id="ARBA00022729"/>
    </source>
</evidence>
<dbReference type="GO" id="GO:0009567">
    <property type="term" value="P:double fertilization forming a zygote and endosperm"/>
    <property type="evidence" value="ECO:0007669"/>
    <property type="project" value="TreeGrafter"/>
</dbReference>
<gene>
    <name evidence="4" type="ORF">Ddye_030742</name>
</gene>
<dbReference type="GO" id="GO:2000008">
    <property type="term" value="P:regulation of protein localization to cell surface"/>
    <property type="evidence" value="ECO:0007669"/>
    <property type="project" value="TreeGrafter"/>
</dbReference>
<accession>A0AAD9TI70</accession>
<evidence type="ECO:0000256" key="2">
    <source>
        <dbReference type="SAM" id="SignalP"/>
    </source>
</evidence>
<dbReference type="AlphaFoldDB" id="A0AAD9TI70"/>
<dbReference type="EMBL" id="JANJYI010000009">
    <property type="protein sequence ID" value="KAK2635950.1"/>
    <property type="molecule type" value="Genomic_DNA"/>
</dbReference>
<feature type="chain" id="PRO_5042131980" description="Prolamin-like domain-containing protein" evidence="2">
    <location>
        <begin position="27"/>
        <end position="129"/>
    </location>
</feature>
<evidence type="ECO:0000259" key="3">
    <source>
        <dbReference type="Pfam" id="PF05617"/>
    </source>
</evidence>
<dbReference type="PANTHER" id="PTHR31181">
    <property type="entry name" value="EGG CELL-SECRETED PROTEIN 1.4"/>
    <property type="match status" value="1"/>
</dbReference>
<organism evidence="4 5">
    <name type="scientific">Dipteronia dyeriana</name>
    <dbReference type="NCBI Taxonomy" id="168575"/>
    <lineage>
        <taxon>Eukaryota</taxon>
        <taxon>Viridiplantae</taxon>
        <taxon>Streptophyta</taxon>
        <taxon>Embryophyta</taxon>
        <taxon>Tracheophyta</taxon>
        <taxon>Spermatophyta</taxon>
        <taxon>Magnoliopsida</taxon>
        <taxon>eudicotyledons</taxon>
        <taxon>Gunneridae</taxon>
        <taxon>Pentapetalae</taxon>
        <taxon>rosids</taxon>
        <taxon>malvids</taxon>
        <taxon>Sapindales</taxon>
        <taxon>Sapindaceae</taxon>
        <taxon>Hippocastanoideae</taxon>
        <taxon>Acereae</taxon>
        <taxon>Dipteronia</taxon>
    </lineage>
</organism>
<evidence type="ECO:0000313" key="5">
    <source>
        <dbReference type="Proteomes" id="UP001280121"/>
    </source>
</evidence>
<dbReference type="GO" id="GO:0005576">
    <property type="term" value="C:extracellular region"/>
    <property type="evidence" value="ECO:0007669"/>
    <property type="project" value="TreeGrafter"/>
</dbReference>
<proteinExistence type="predicted"/>
<name>A0AAD9TI70_9ROSI</name>
<dbReference type="InterPro" id="IPR008502">
    <property type="entry name" value="Prolamin-like"/>
</dbReference>
<dbReference type="Pfam" id="PF05617">
    <property type="entry name" value="Prolamin_like"/>
    <property type="match status" value="1"/>
</dbReference>
<keyword evidence="5" id="KW-1185">Reference proteome</keyword>
<evidence type="ECO:0000313" key="4">
    <source>
        <dbReference type="EMBL" id="KAK2635950.1"/>
    </source>
</evidence>